<evidence type="ECO:0008006" key="3">
    <source>
        <dbReference type="Google" id="ProtNLM"/>
    </source>
</evidence>
<sequence length="75" mass="8592">MAVKGSLRFVYAHFPIKASIGNNNKSIKIRNFLGEKKRHVGARSYFEKREASLVWSYRHAGIDLFLGRLLFVLPA</sequence>
<dbReference type="GO" id="GO:0003735">
    <property type="term" value="F:structural constituent of ribosome"/>
    <property type="evidence" value="ECO:0007669"/>
    <property type="project" value="InterPro"/>
</dbReference>
<name>A0A445H7I8_GLYSO</name>
<proteinExistence type="predicted"/>
<dbReference type="InterPro" id="IPR036789">
    <property type="entry name" value="Ribosomal_uL6-like_a/b-dom_sf"/>
</dbReference>
<dbReference type="GO" id="GO:0019843">
    <property type="term" value="F:rRNA binding"/>
    <property type="evidence" value="ECO:0007669"/>
    <property type="project" value="InterPro"/>
</dbReference>
<organism evidence="1 2">
    <name type="scientific">Glycine soja</name>
    <name type="common">Wild soybean</name>
    <dbReference type="NCBI Taxonomy" id="3848"/>
    <lineage>
        <taxon>Eukaryota</taxon>
        <taxon>Viridiplantae</taxon>
        <taxon>Streptophyta</taxon>
        <taxon>Embryophyta</taxon>
        <taxon>Tracheophyta</taxon>
        <taxon>Spermatophyta</taxon>
        <taxon>Magnoliopsida</taxon>
        <taxon>eudicotyledons</taxon>
        <taxon>Gunneridae</taxon>
        <taxon>Pentapetalae</taxon>
        <taxon>rosids</taxon>
        <taxon>fabids</taxon>
        <taxon>Fabales</taxon>
        <taxon>Fabaceae</taxon>
        <taxon>Papilionoideae</taxon>
        <taxon>50 kb inversion clade</taxon>
        <taxon>NPAAA clade</taxon>
        <taxon>indigoferoid/millettioid clade</taxon>
        <taxon>Phaseoleae</taxon>
        <taxon>Glycine</taxon>
        <taxon>Glycine subgen. Soja</taxon>
    </lineage>
</organism>
<dbReference type="GO" id="GO:0006412">
    <property type="term" value="P:translation"/>
    <property type="evidence" value="ECO:0007669"/>
    <property type="project" value="InterPro"/>
</dbReference>
<dbReference type="Proteomes" id="UP000289340">
    <property type="component" value="Chromosome 14"/>
</dbReference>
<accession>A0A445H7I8</accession>
<keyword evidence="2" id="KW-1185">Reference proteome</keyword>
<comment type="caution">
    <text evidence="1">The sequence shown here is derived from an EMBL/GenBank/DDBJ whole genome shotgun (WGS) entry which is preliminary data.</text>
</comment>
<dbReference type="AlphaFoldDB" id="A0A445H7I8"/>
<protein>
    <recommendedName>
        <fullName evidence="3">60S ribosomal protein L9</fullName>
    </recommendedName>
</protein>
<reference evidence="1 2" key="1">
    <citation type="submission" date="2018-09" db="EMBL/GenBank/DDBJ databases">
        <title>A high-quality reference genome of wild soybean provides a powerful tool to mine soybean genomes.</title>
        <authorList>
            <person name="Xie M."/>
            <person name="Chung C.Y.L."/>
            <person name="Li M.-W."/>
            <person name="Wong F.-L."/>
            <person name="Chan T.-F."/>
            <person name="Lam H.-M."/>
        </authorList>
    </citation>
    <scope>NUCLEOTIDE SEQUENCE [LARGE SCALE GENOMIC DNA]</scope>
    <source>
        <strain evidence="2">cv. W05</strain>
        <tissue evidence="1">Hypocotyl of etiolated seedlings</tissue>
    </source>
</reference>
<dbReference type="Gene3D" id="3.90.930.12">
    <property type="entry name" value="Ribosomal protein L6, alpha-beta domain"/>
    <property type="match status" value="1"/>
</dbReference>
<evidence type="ECO:0000313" key="1">
    <source>
        <dbReference type="EMBL" id="RZB69221.1"/>
    </source>
</evidence>
<gene>
    <name evidence="1" type="ORF">D0Y65_038827</name>
</gene>
<dbReference type="GO" id="GO:0005840">
    <property type="term" value="C:ribosome"/>
    <property type="evidence" value="ECO:0007669"/>
    <property type="project" value="InterPro"/>
</dbReference>
<evidence type="ECO:0000313" key="2">
    <source>
        <dbReference type="Proteomes" id="UP000289340"/>
    </source>
</evidence>
<dbReference type="EMBL" id="QZWG01000014">
    <property type="protein sequence ID" value="RZB69221.1"/>
    <property type="molecule type" value="Genomic_DNA"/>
</dbReference>